<protein>
    <submittedName>
        <fullName evidence="2">Uncharacterized protein</fullName>
    </submittedName>
</protein>
<dbReference type="EMBL" id="JABANO010024993">
    <property type="protein sequence ID" value="KAF4721006.1"/>
    <property type="molecule type" value="Genomic_DNA"/>
</dbReference>
<accession>A0A7J6RLG7</accession>
<gene>
    <name evidence="3" type="ORF">FOZ62_005075</name>
    <name evidence="2" type="ORF">FOZ63_015447</name>
</gene>
<feature type="region of interest" description="Disordered" evidence="1">
    <location>
        <begin position="108"/>
        <end position="192"/>
    </location>
</feature>
<evidence type="ECO:0000313" key="5">
    <source>
        <dbReference type="Proteomes" id="UP000574390"/>
    </source>
</evidence>
<dbReference type="AlphaFoldDB" id="A0A7J6RLG7"/>
<proteinExistence type="predicted"/>
<evidence type="ECO:0000313" key="3">
    <source>
        <dbReference type="EMBL" id="KAF4721205.1"/>
    </source>
</evidence>
<sequence>MNALRCLVTRVFEHPVTIGDGRCVFGFKPSPREQLFTVPSFRMKRGGTEDCFVYDPRGLFDRMFLHRHFEELTKRVGSSINYTDIGICRSGDTNIRLRLAGEEYPMRKVMRSESRQQASRKGPDVDAPLDQRTGSEKQQEGADYAKAGESMESHATRRSNPHKRTADDDSSPPRPGKLRSTQSKGVNVPDLGALIGPEAATQPMSATSLFPAANTSKPRVYVNAEPIPGFERVRMILRPDSVCTLGFLLDEAKAARQVGPGKMEYWPYEKCYRFGINDRSIRTSLGFVSTILRKRNLLGLYWSDSSPESQQQQGAAQQRLARNGRKGYFKGMRAL</sequence>
<dbReference type="Proteomes" id="UP000574390">
    <property type="component" value="Unassembled WGS sequence"/>
</dbReference>
<evidence type="ECO:0000313" key="4">
    <source>
        <dbReference type="Proteomes" id="UP000553632"/>
    </source>
</evidence>
<organism evidence="2 4">
    <name type="scientific">Perkinsus olseni</name>
    <name type="common">Perkinsus atlanticus</name>
    <dbReference type="NCBI Taxonomy" id="32597"/>
    <lineage>
        <taxon>Eukaryota</taxon>
        <taxon>Sar</taxon>
        <taxon>Alveolata</taxon>
        <taxon>Perkinsozoa</taxon>
        <taxon>Perkinsea</taxon>
        <taxon>Perkinsida</taxon>
        <taxon>Perkinsidae</taxon>
        <taxon>Perkinsus</taxon>
    </lineage>
</organism>
<dbReference type="EMBL" id="JABANM010021459">
    <property type="protein sequence ID" value="KAF4721205.1"/>
    <property type="molecule type" value="Genomic_DNA"/>
</dbReference>
<dbReference type="Proteomes" id="UP000553632">
    <property type="component" value="Unassembled WGS sequence"/>
</dbReference>
<reference evidence="4 5" key="1">
    <citation type="submission" date="2020-04" db="EMBL/GenBank/DDBJ databases">
        <title>Perkinsus olseni comparative genomics.</title>
        <authorList>
            <person name="Bogema D.R."/>
        </authorList>
    </citation>
    <scope>NUCLEOTIDE SEQUENCE [LARGE SCALE GENOMIC DNA]</scope>
    <source>
        <strain evidence="3">ATCC PRA-205</strain>
        <strain evidence="2 4">ATCC PRA-207</strain>
    </source>
</reference>
<comment type="caution">
    <text evidence="2">The sequence shown here is derived from an EMBL/GenBank/DDBJ whole genome shotgun (WGS) entry which is preliminary data.</text>
</comment>
<evidence type="ECO:0000256" key="1">
    <source>
        <dbReference type="SAM" id="MobiDB-lite"/>
    </source>
</evidence>
<evidence type="ECO:0000313" key="2">
    <source>
        <dbReference type="EMBL" id="KAF4721006.1"/>
    </source>
</evidence>
<keyword evidence="4" id="KW-1185">Reference proteome</keyword>
<name>A0A7J6RLG7_PEROL</name>